<accession>A0ABP9AM65</accession>
<evidence type="ECO:0000313" key="2">
    <source>
        <dbReference type="EMBL" id="GAA4783035.1"/>
    </source>
</evidence>
<proteinExistence type="predicted"/>
<evidence type="ECO:0000313" key="3">
    <source>
        <dbReference type="Proteomes" id="UP001501645"/>
    </source>
</evidence>
<protein>
    <submittedName>
        <fullName evidence="2">Uncharacterized protein</fullName>
    </submittedName>
</protein>
<reference evidence="3" key="1">
    <citation type="journal article" date="2019" name="Int. J. Syst. Evol. Microbiol.">
        <title>The Global Catalogue of Microorganisms (GCM) 10K type strain sequencing project: providing services to taxonomists for standard genome sequencing and annotation.</title>
        <authorList>
            <consortium name="The Broad Institute Genomics Platform"/>
            <consortium name="The Broad Institute Genome Sequencing Center for Infectious Disease"/>
            <person name="Wu L."/>
            <person name="Ma J."/>
        </authorList>
    </citation>
    <scope>NUCLEOTIDE SEQUENCE [LARGE SCALE GENOMIC DNA]</scope>
    <source>
        <strain evidence="3">JCM 18537</strain>
    </source>
</reference>
<gene>
    <name evidence="2" type="ORF">GCM10023351_30490</name>
</gene>
<evidence type="ECO:0000256" key="1">
    <source>
        <dbReference type="SAM" id="Phobius"/>
    </source>
</evidence>
<feature type="transmembrane region" description="Helical" evidence="1">
    <location>
        <begin position="27"/>
        <end position="49"/>
    </location>
</feature>
<feature type="transmembrane region" description="Helical" evidence="1">
    <location>
        <begin position="55"/>
        <end position="81"/>
    </location>
</feature>
<name>A0ABP9AM65_9MICO</name>
<feature type="transmembrane region" description="Helical" evidence="1">
    <location>
        <begin position="93"/>
        <end position="113"/>
    </location>
</feature>
<organism evidence="2 3">
    <name type="scientific">Microbacterium gilvum</name>
    <dbReference type="NCBI Taxonomy" id="1336204"/>
    <lineage>
        <taxon>Bacteria</taxon>
        <taxon>Bacillati</taxon>
        <taxon>Actinomycetota</taxon>
        <taxon>Actinomycetes</taxon>
        <taxon>Micrococcales</taxon>
        <taxon>Microbacteriaceae</taxon>
        <taxon>Microbacterium</taxon>
    </lineage>
</organism>
<sequence>MRARSTLPAPSAARTERARRVIPPKRAAMWLGIWLAAGLVLGGAALIVANATGQAWIMPTAIAVVAVSVAGPILVAGWLIARGIRRGAGALGLLFAGGMLAAGAGQAASLPWWVAAGGWAAMAVAVIVLYLVVSIPAWRAEAIRREARERKAVERAERRAHAVKRGTSLPR</sequence>
<dbReference type="Proteomes" id="UP001501645">
    <property type="component" value="Unassembled WGS sequence"/>
</dbReference>
<keyword evidence="1" id="KW-0812">Transmembrane</keyword>
<comment type="caution">
    <text evidence="2">The sequence shown here is derived from an EMBL/GenBank/DDBJ whole genome shotgun (WGS) entry which is preliminary data.</text>
</comment>
<keyword evidence="3" id="KW-1185">Reference proteome</keyword>
<feature type="transmembrane region" description="Helical" evidence="1">
    <location>
        <begin position="119"/>
        <end position="138"/>
    </location>
</feature>
<keyword evidence="1" id="KW-1133">Transmembrane helix</keyword>
<dbReference type="EMBL" id="BAABKO010000006">
    <property type="protein sequence ID" value="GAA4783035.1"/>
    <property type="molecule type" value="Genomic_DNA"/>
</dbReference>
<keyword evidence="1" id="KW-0472">Membrane</keyword>